<dbReference type="PANTHER" id="PTHR44757:SF2">
    <property type="entry name" value="BIOFILM ARCHITECTURE MAINTENANCE PROTEIN MBAA"/>
    <property type="match status" value="1"/>
</dbReference>
<evidence type="ECO:0000256" key="1">
    <source>
        <dbReference type="SAM" id="Phobius"/>
    </source>
</evidence>
<proteinExistence type="predicted"/>
<feature type="transmembrane region" description="Helical" evidence="1">
    <location>
        <begin position="21"/>
        <end position="41"/>
    </location>
</feature>
<keyword evidence="1" id="KW-1133">Transmembrane helix</keyword>
<name>A0A5B8U0B4_9ACTN</name>
<evidence type="ECO:0000313" key="5">
    <source>
        <dbReference type="EMBL" id="QEC46449.1"/>
    </source>
</evidence>
<dbReference type="InterPro" id="IPR029787">
    <property type="entry name" value="Nucleotide_cyclase"/>
</dbReference>
<evidence type="ECO:0000259" key="3">
    <source>
        <dbReference type="PROSITE" id="PS50883"/>
    </source>
</evidence>
<feature type="domain" description="PAS" evidence="2">
    <location>
        <begin position="168"/>
        <end position="238"/>
    </location>
</feature>
<dbReference type="RefSeq" id="WP_146915666.1">
    <property type="nucleotide sequence ID" value="NZ_CP042430.1"/>
</dbReference>
<dbReference type="OrthoDB" id="23692at2"/>
<feature type="transmembrane region" description="Helical" evidence="1">
    <location>
        <begin position="47"/>
        <end position="67"/>
    </location>
</feature>
<dbReference type="SMART" id="SM00052">
    <property type="entry name" value="EAL"/>
    <property type="match status" value="1"/>
</dbReference>
<evidence type="ECO:0000313" key="6">
    <source>
        <dbReference type="Proteomes" id="UP000321805"/>
    </source>
</evidence>
<evidence type="ECO:0000259" key="4">
    <source>
        <dbReference type="PROSITE" id="PS50887"/>
    </source>
</evidence>
<feature type="domain" description="GGDEF" evidence="4">
    <location>
        <begin position="332"/>
        <end position="465"/>
    </location>
</feature>
<dbReference type="SUPFAM" id="SSF55073">
    <property type="entry name" value="Nucleotide cyclase"/>
    <property type="match status" value="1"/>
</dbReference>
<dbReference type="InterPro" id="IPR000160">
    <property type="entry name" value="GGDEF_dom"/>
</dbReference>
<protein>
    <submittedName>
        <fullName evidence="5">EAL domain-containing protein</fullName>
    </submittedName>
</protein>
<dbReference type="PROSITE" id="PS50112">
    <property type="entry name" value="PAS"/>
    <property type="match status" value="1"/>
</dbReference>
<dbReference type="CDD" id="cd01948">
    <property type="entry name" value="EAL"/>
    <property type="match status" value="1"/>
</dbReference>
<feature type="transmembrane region" description="Helical" evidence="1">
    <location>
        <begin position="79"/>
        <end position="105"/>
    </location>
</feature>
<sequence length="732" mass="77599">MPLPARLHRPGRTPTSPLTRLRRMFLGAALASLVQATVMIAGADAPVAVRALGAAAALVLCASWLSGARRGAFRRAADLVEVPALLVLMHIAPGSPFVPLFGLAFRSLYGGPRGAMARYALWVAALLLAHATRGAVEIRADLARALGLAIAPPLFQVLLAALRRLQASEQRLASLVQNSTDVVTVLGEDLVITWQAEPIRTVLGHDPADLSGTSLLDLVDEDDHAALHTFVDDAARQHGLVRTIPLHLRHADGGLREFEVVVSDRLGDPSVRGLVLNMRDATERSRLERELRHLAAEREHDALHDPLTGLANRRKLFQRLEAAIAAAVGEDRAVALLIIDLDGFKELNDTLGHQAGDRLLSEIGPRLAAGAPAADLVARLGGDEFAVVLGPGVTLTEAERTACAIRAIIDRPVALSGLTLRVRASVGIAMYPEHAPNLTALVQRADIAMYCAKSEGLGHSVYDPARDSSSTQRLALMGELPEAIESDELVVLYQPLIDFRSGAIAGAEALVRWQHPVHGLLGPDVLLPLVEQSGLMSLLTGRVLDRALAQRAAWSAAGLDLDVAVNLAAPNLIDIGFAAAVDALLREHGVPPRALTLEVTETIVAADPPRVIGVMGQLHALGVRLSLDDFGTGSSSLSFLRRLPVQELKIDKSFVLGMDGHAHDGAIVRMITRLGHDLGVSVVAEGIETAAVYEHLRAGGCDRGQGFLLGRPVPADELARLAAAEPAGRAAA</sequence>
<feature type="transmembrane region" description="Helical" evidence="1">
    <location>
        <begin position="143"/>
        <end position="162"/>
    </location>
</feature>
<dbReference type="InterPro" id="IPR052155">
    <property type="entry name" value="Biofilm_reg_signaling"/>
</dbReference>
<dbReference type="Gene3D" id="3.30.450.20">
    <property type="entry name" value="PAS domain"/>
    <property type="match status" value="1"/>
</dbReference>
<dbReference type="SUPFAM" id="SSF55785">
    <property type="entry name" value="PYP-like sensor domain (PAS domain)"/>
    <property type="match status" value="1"/>
</dbReference>
<dbReference type="InterPro" id="IPR001633">
    <property type="entry name" value="EAL_dom"/>
</dbReference>
<accession>A0A5B8U0B4</accession>
<dbReference type="InterPro" id="IPR035965">
    <property type="entry name" value="PAS-like_dom_sf"/>
</dbReference>
<reference evidence="5 6" key="1">
    <citation type="journal article" date="2018" name="J. Microbiol.">
        <title>Baekduia soli gen. nov., sp. nov., a novel bacterium isolated from the soil of Baekdu Mountain and proposal of a novel family name, Baekduiaceae fam. nov.</title>
        <authorList>
            <person name="An D.S."/>
            <person name="Siddiqi M.Z."/>
            <person name="Kim K.H."/>
            <person name="Yu H.S."/>
            <person name="Im W.T."/>
        </authorList>
    </citation>
    <scope>NUCLEOTIDE SEQUENCE [LARGE SCALE GENOMIC DNA]</scope>
    <source>
        <strain evidence="5 6">BR7-21</strain>
    </source>
</reference>
<feature type="domain" description="EAL" evidence="3">
    <location>
        <begin position="473"/>
        <end position="726"/>
    </location>
</feature>
<dbReference type="SUPFAM" id="SSF141868">
    <property type="entry name" value="EAL domain-like"/>
    <property type="match status" value="1"/>
</dbReference>
<dbReference type="KEGG" id="bsol:FSW04_01880"/>
<dbReference type="NCBIfam" id="TIGR00229">
    <property type="entry name" value="sensory_box"/>
    <property type="match status" value="1"/>
</dbReference>
<dbReference type="InterPro" id="IPR000014">
    <property type="entry name" value="PAS"/>
</dbReference>
<dbReference type="Pfam" id="PF00563">
    <property type="entry name" value="EAL"/>
    <property type="match status" value="1"/>
</dbReference>
<dbReference type="SMART" id="SM00267">
    <property type="entry name" value="GGDEF"/>
    <property type="match status" value="1"/>
</dbReference>
<dbReference type="NCBIfam" id="TIGR00254">
    <property type="entry name" value="GGDEF"/>
    <property type="match status" value="1"/>
</dbReference>
<keyword evidence="1" id="KW-0472">Membrane</keyword>
<dbReference type="AlphaFoldDB" id="A0A5B8U0B4"/>
<evidence type="ECO:0000259" key="2">
    <source>
        <dbReference type="PROSITE" id="PS50112"/>
    </source>
</evidence>
<feature type="transmembrane region" description="Helical" evidence="1">
    <location>
        <begin position="117"/>
        <end position="136"/>
    </location>
</feature>
<dbReference type="CDD" id="cd00130">
    <property type="entry name" value="PAS"/>
    <property type="match status" value="1"/>
</dbReference>
<dbReference type="EMBL" id="CP042430">
    <property type="protein sequence ID" value="QEC46449.1"/>
    <property type="molecule type" value="Genomic_DNA"/>
</dbReference>
<dbReference type="InterPro" id="IPR035919">
    <property type="entry name" value="EAL_sf"/>
</dbReference>
<gene>
    <name evidence="5" type="ORF">FSW04_01880</name>
</gene>
<dbReference type="InterPro" id="IPR043128">
    <property type="entry name" value="Rev_trsase/Diguanyl_cyclase"/>
</dbReference>
<keyword evidence="1" id="KW-0812">Transmembrane</keyword>
<dbReference type="Pfam" id="PF00990">
    <property type="entry name" value="GGDEF"/>
    <property type="match status" value="1"/>
</dbReference>
<organism evidence="5 6">
    <name type="scientific">Baekduia soli</name>
    <dbReference type="NCBI Taxonomy" id="496014"/>
    <lineage>
        <taxon>Bacteria</taxon>
        <taxon>Bacillati</taxon>
        <taxon>Actinomycetota</taxon>
        <taxon>Thermoleophilia</taxon>
        <taxon>Solirubrobacterales</taxon>
        <taxon>Baekduiaceae</taxon>
        <taxon>Baekduia</taxon>
    </lineage>
</organism>
<keyword evidence="6" id="KW-1185">Reference proteome</keyword>
<dbReference type="CDD" id="cd01949">
    <property type="entry name" value="GGDEF"/>
    <property type="match status" value="1"/>
</dbReference>
<dbReference type="InterPro" id="IPR013656">
    <property type="entry name" value="PAS_4"/>
</dbReference>
<dbReference type="PROSITE" id="PS50887">
    <property type="entry name" value="GGDEF"/>
    <property type="match status" value="1"/>
</dbReference>
<dbReference type="Pfam" id="PF08448">
    <property type="entry name" value="PAS_4"/>
    <property type="match status" value="1"/>
</dbReference>
<dbReference type="Gene3D" id="3.30.70.270">
    <property type="match status" value="1"/>
</dbReference>
<dbReference type="Gene3D" id="3.20.20.450">
    <property type="entry name" value="EAL domain"/>
    <property type="match status" value="1"/>
</dbReference>
<dbReference type="PANTHER" id="PTHR44757">
    <property type="entry name" value="DIGUANYLATE CYCLASE DGCP"/>
    <property type="match status" value="1"/>
</dbReference>
<dbReference type="SMART" id="SM00091">
    <property type="entry name" value="PAS"/>
    <property type="match status" value="1"/>
</dbReference>
<dbReference type="Proteomes" id="UP000321805">
    <property type="component" value="Chromosome"/>
</dbReference>
<dbReference type="PROSITE" id="PS50883">
    <property type="entry name" value="EAL"/>
    <property type="match status" value="1"/>
</dbReference>